<sequence length="92" mass="10450">MTTRAKTGGRSKNTPNKVNAKARELVLKTINDEILNLPQLLTELKAVDRANLLVKMLQYVLPKQSKIELDAEITDRFQPVVIQINEPLKLEK</sequence>
<dbReference type="RefSeq" id="WP_369769245.1">
    <property type="nucleotide sequence ID" value="NZ_CP165626.1"/>
</dbReference>
<evidence type="ECO:0000313" key="1">
    <source>
        <dbReference type="EMBL" id="XDU97183.1"/>
    </source>
</evidence>
<dbReference type="AlphaFoldDB" id="A0AB39W961"/>
<proteinExistence type="predicted"/>
<name>A0AB39W961_9FLAO</name>
<reference evidence="1" key="1">
    <citation type="submission" date="2024-07" db="EMBL/GenBank/DDBJ databases">
        <authorList>
            <person name="Biller S.J."/>
        </authorList>
    </citation>
    <scope>NUCLEOTIDE SEQUENCE</scope>
    <source>
        <strain evidence="1">WC2416</strain>
    </source>
</reference>
<dbReference type="EMBL" id="CP165626">
    <property type="protein sequence ID" value="XDU97183.1"/>
    <property type="molecule type" value="Genomic_DNA"/>
</dbReference>
<accession>A0AB39W961</accession>
<gene>
    <name evidence="1" type="ORF">AB3G39_08305</name>
</gene>
<protein>
    <recommendedName>
        <fullName evidence="2">BHLH domain-containing protein</fullName>
    </recommendedName>
</protein>
<evidence type="ECO:0008006" key="2">
    <source>
        <dbReference type="Google" id="ProtNLM"/>
    </source>
</evidence>
<organism evidence="1">
    <name type="scientific">Flavobacterium sp. WC2416</name>
    <dbReference type="NCBI Taxonomy" id="3234141"/>
    <lineage>
        <taxon>Bacteria</taxon>
        <taxon>Pseudomonadati</taxon>
        <taxon>Bacteroidota</taxon>
        <taxon>Flavobacteriia</taxon>
        <taxon>Flavobacteriales</taxon>
        <taxon>Flavobacteriaceae</taxon>
        <taxon>Flavobacterium</taxon>
    </lineage>
</organism>